<evidence type="ECO:0000259" key="14">
    <source>
        <dbReference type="PROSITE" id="PS50075"/>
    </source>
</evidence>
<keyword evidence="5" id="KW-0963">Cytoplasm</keyword>
<sequence>MNLEQLCRAYKAGSLSTADVVRELERASADRTTVPLSEGAKGLWTLYKLEPEMQAYNVPLCIACEQGIDTARLRQAFLHVRQQHPLLTAFVTQEDGQPCFSYTDAAAFDIEEVEIPGATHDEVFQCLKQRCETPFRLEDAPLIRLSVLRSHGSATYVLIVAHHIVLDGASSRLLLTQLLHAYHALVQGTPLQGEPPLATFADYAAWERDWISSEQGQLDRRYWLQRLASPTPLTGMPLIKPWTPGDGHRGQVLRRELPADLVEAIRHFAAAQGLSPGVVLLAAFKTLLFRYTGQRDLIVGMPYLGRPQERFDGVIGHFINMLPIRTQLEGQDSAETYLHRLQQAVIEAIDHASYPYPQQVRDQNLHDANVSSPVFQVSYNYQNFSDPGWVQRLQQEVAASLAFTPVDEVVQAGEYELSLDVLPEDGLVLHLKYHPELYSTATISSLADHLVNLIHALLASPSERLDKLPLLGAHEHQALVDGFNQTSHAWPEGDLPFHTLFAQQVQAQPDAPAVSQGSQTLSYRQLDVASTRIAVLLRRKGVATGATVGLCVARSIDMLVGLLGIVKAGAAYVPLDPDYPPDRLSHMIDDSGCRVILAQQALTSRLPEIRTRQIDLAFFDEEMVVEDDEPAEALAATPSPAALAYVMYTSGSTGKPKGVMISHRALTNFLLSMRHTFTFGPQDRLLAVTTYSFDIAGLELYLPLISGAHCIICDSDTTKDAQRLKQLIEQVKPTLMQATPLTWSMLFRVGWHAPAGMKILCGGESMSDKLKDLFMAHRCDVWNMYGPTETTIWSTLQHLRAHQPVTVGRPIHNTRVYILDRHLNPVPIGVAGELFIGGDGVANGYHNRPELTAEKFIASPFHPHEILYRSGDLARWRPNGEVDVIGRIDHQVKVRGFRIELGEIEKTLDAHRDIESSVVLVKGDDHAARLSAYYTLRQGAAPLELRALQEHLRLSLPDYMVPGEFTCVARFPHTPNGKIDRLQLARMSSDPTPTRTTRGPVLTVEQNVRRIFMEVLNLDHVERSHGFFDLGGDSYTAIAAVEKINRLLGCEISVTSLFKHPTVETISRLIQGLLPAAPAAAPAAQQPDTPALDKPAQPALDAVAPDAIAIVGVSCQFPDAADHRAFWQNLVAGKDSVRVVPLDELRSLGISEDLLAHPDFVPQQASIDNKAGFDPAFFNISPRDAEFMDPQARLLLINAWKAVEDAGYNVDDIPDTSVFMTAGNNFYQAQWQELVSNTTQTRIMQSADEYVAWILAQGGSIPTMISNKLGLRGPSVYLSSNCSSSLTGLHLACQGLLAKEVDQALVGAASIFPALSLGYVHQPGLNFSSSGHCRAFDAQADGMVGGEGVAVVMLKRAQDALRDRDPIYAVIRGVAINNDGAEKAGFYAPSVQGQTAVIQKVLDKTGIDPATLCYVEAHGTGTALGDPIEVAALTDAWRRYTDQRQFCGLGSVKTNIGHLDTAAGMAGLIKLALGLRHGEMPRTLHYRSPNPAIDFAQSPFYVLTDNLRLDADAALPPRVALSSFGIGGTNAHAILEQCRPPQRAAAAPIPSTSPDLFVLSAQNESRLKAYAESLLAFLPDYRQQGGDWAGLIHTLQVGRKAMACRLAFPVDNFESLEQKLACYVQGGPLPEDIYTGNTRQHRDAAVAMFDDPDEVELLTRQWLGKAQWHKLGRLWVQGVDVDWRARDPGTRPAPQRVSLPGYPFAQKAYWIAHAPSDSPARRPTTAAPRALDSDVLVDIGGDLAREASSDLERIAGRDGTSRLLEAHRQRTGALDAVLCKLLLKQLIEAGLVDRAVSWADVGRGVELSVAHRRWLDRSLAILTQAGYLSNGPACLAPGMASAAEDAWHAWSQWQARFGQAPEVRGTVPLLDAMVHAIPQIITGRVPATEVMFPESSHHLVEGLYKHNPVADYFNGVAAATGLAFLRRCLERSPQSRLRILEIGAGTGSTSEHMFRQLAGLETSVAEYCYTDLSKAFLIQAERRFGGELPYLRCKVFDVEQAPGPQGFELGAYDLVIATNVLHATRHMGRTLAHAKALLRPNGLILINEIIENDLTMHLTFGLLEGWWRYEDGERRLPGGPAMSASTWRAVLEQTGFHSACFPAAGAEALGLQIMAAQSDGKPAAVPVEAVQRKPAAATISPAALARASSARGAVPASPNHDDRARLSQHVERVIVHQLAASLKLELDEIRFDESFSDYGLDSLTGVNLVKQLNLALKIELDVTSLFDFPTVDRLTQHVVATYGELLHASQAAPAAPVAAPAEAPREVPQASAGKEPIAIIGMSGRFPQTDDVETFWRHLAEGHDLVEPVTRWDLSRYGASCTAGGFLTDIAHFDPLFFNISGLEAAYMEPQQRIFLEEAWKALEDAGYAGESMDQRRCGVYVGCTNGDYLDLNSPAPYPAQAFWGNMSSIIPSRISYYLNLHGPALAVDTACSSSLVALHLACQGLWNQDTEMAIAGGVFVQCSPRLYIAGTRAGMLSPTGRCRSFDDAADGFVPAEGAGVLVLKRLRDAVADGDHIHGVIRATGINQDGTTNGITAPSAVSQQRLEQQVYDDFGLECESLQMLEAHGTGTKLGDPIEFQALTRAFRSRTDRQAFCALGSSKANIGHAQMAAGVIGVIKILLALKHRQIPPLVHYHRTNTNIALEGSPFYVNTDLRDWETPDGQPRRAAISSFGASGTNAHMVIEEAPAVPRPPHPTQPRLLALSARTASQLRQQAMQLAVYCQQHPELDLGDVSYTLLLGRRHFSHRLAVVADTPAALCACLQRWLDGQPADASALFVSVPKSGKPVARQDPSTRPDARDETPRQQLAAWARLFTAGSTVDPTALFGDRSYRRVPLPTYPFEREYHWADDKFLVNTGPAAQPGADVSSLALRPVGDSAGRAEFELALSGQEFFLRDHQVQGDPILPGAVYLEMARSAWQQSAGSAAQAGLRLRNVVLLRPIAVGGGPVSVRVALTRGAPTTFEVYSDGGDPSGQRVTHCRGDIAAAAPAPAPLDLTQLRAGAVAQAMDRFYAEFAEMGIEYGPAFRGVQAVYTRPGSVLAALRLPAVIDTTLEGYAVHPSLVDGAMQCLRCLSDADGPAPKAQLLFALQDVQVHAPCPSAMWAWVRYAAPASSSPTAPRKIDVDLADLQGRVCLSIRGAATRPVSAERAAAAATPALAAEALLPVWEAAPAPRTEPWPSNHHRIAVVGGTAAARQALLGLYPSARIIDIPPASDLEDIRHRLQGEAPLDHLIWVGPTPVTAPRPADDVIEGQSHGTLAVFRVVKALLASGYGNRPLGLTVITQAAHAAHATDPCDPTHAGISGLVGSLAKEYPNWRIRAADLPAIHADALQALRTLPPDPDGNTWLYRQRQWFSQRLLPFDAAAPRASRFRRGAVYVIAGGAGGLGMALSAHLIRRYQAQVVWLGRKPRDAAIDRHIEALSADGPPPCYLQADATDAASLRQARLEIQRRFGAVHGLIQSALVFDGASLDRMTERQFLDVLRAKVDVGTRLVEAFAQEPLELILFISSINSYLKAMGQSNYAAACTFKDSLALHLAQTLPCAVKVINLGYCFNNASADQKRSTADANKTMDFIDREELMAGIEALCGSSLPQMTLMKFSPSQNTRGIRVGREQAVAQGSALVSHLDLLRDPAFVVDTPPQDLSRIKERMQALNALAL</sequence>
<dbReference type="InterPro" id="IPR016039">
    <property type="entry name" value="Thiolase-like"/>
</dbReference>
<dbReference type="GO" id="GO:0071770">
    <property type="term" value="P:DIM/DIP cell wall layer assembly"/>
    <property type="evidence" value="ECO:0007669"/>
    <property type="project" value="TreeGrafter"/>
</dbReference>
<evidence type="ECO:0000256" key="13">
    <source>
        <dbReference type="SAM" id="MobiDB-lite"/>
    </source>
</evidence>
<dbReference type="InterPro" id="IPR020806">
    <property type="entry name" value="PKS_PP-bd"/>
</dbReference>
<dbReference type="InterPro" id="IPR014030">
    <property type="entry name" value="Ketoacyl_synth_N"/>
</dbReference>
<comment type="subcellular location">
    <subcellularLocation>
        <location evidence="2">Cytoplasm</location>
    </subcellularLocation>
</comment>
<dbReference type="PROSITE" id="PS00455">
    <property type="entry name" value="AMP_BINDING"/>
    <property type="match status" value="1"/>
</dbReference>
<dbReference type="FunFam" id="2.30.38.10:FF:000001">
    <property type="entry name" value="Non-ribosomal peptide synthetase PvdI"/>
    <property type="match status" value="1"/>
</dbReference>
<gene>
    <name evidence="17" type="ORF">AAW51_2731</name>
</gene>
<dbReference type="InterPro" id="IPR013968">
    <property type="entry name" value="PKS_KR"/>
</dbReference>
<dbReference type="CDD" id="cd02440">
    <property type="entry name" value="AdoMet_MTases"/>
    <property type="match status" value="1"/>
</dbReference>
<dbReference type="Gene3D" id="3.30.559.30">
    <property type="entry name" value="Nonribosomal peptide synthetase, condensation domain"/>
    <property type="match status" value="1"/>
</dbReference>
<dbReference type="GO" id="GO:0031177">
    <property type="term" value="F:phosphopantetheine binding"/>
    <property type="evidence" value="ECO:0007669"/>
    <property type="project" value="InterPro"/>
</dbReference>
<dbReference type="SUPFAM" id="SSF47336">
    <property type="entry name" value="ACP-like"/>
    <property type="match status" value="2"/>
</dbReference>
<feature type="region of interest" description="C-terminal hotdog fold" evidence="12">
    <location>
        <begin position="3003"/>
        <end position="3151"/>
    </location>
</feature>
<dbReference type="InterPro" id="IPR023213">
    <property type="entry name" value="CAT-like_dom_sf"/>
</dbReference>
<dbReference type="InterPro" id="IPR054514">
    <property type="entry name" value="RhiE-like_linker"/>
</dbReference>
<evidence type="ECO:0000256" key="12">
    <source>
        <dbReference type="PROSITE-ProRule" id="PRU01363"/>
    </source>
</evidence>
<evidence type="ECO:0000256" key="6">
    <source>
        <dbReference type="ARBA" id="ARBA00022553"/>
    </source>
</evidence>
<feature type="domain" description="Carrier" evidence="14">
    <location>
        <begin position="999"/>
        <end position="1074"/>
    </location>
</feature>
<dbReference type="RefSeq" id="WP_047195049.1">
    <property type="nucleotide sequence ID" value="NZ_CP011371.1"/>
</dbReference>
<keyword evidence="4" id="KW-0596">Phosphopantetheine</keyword>
<name>A0A0G3BJ74_9BURK</name>
<evidence type="ECO:0000256" key="8">
    <source>
        <dbReference type="ARBA" id="ARBA00022737"/>
    </source>
</evidence>
<dbReference type="Pfam" id="PF21089">
    <property type="entry name" value="PKS_DH_N"/>
    <property type="match status" value="1"/>
</dbReference>
<feature type="domain" description="Carrier" evidence="14">
    <location>
        <begin position="2165"/>
        <end position="2242"/>
    </location>
</feature>
<dbReference type="GO" id="GO:0004312">
    <property type="term" value="F:fatty acid synthase activity"/>
    <property type="evidence" value="ECO:0007669"/>
    <property type="project" value="TreeGrafter"/>
</dbReference>
<comment type="cofactor">
    <cofactor evidence="1">
        <name>pantetheine 4'-phosphate</name>
        <dbReference type="ChEBI" id="CHEBI:47942"/>
    </cofactor>
</comment>
<dbReference type="InterPro" id="IPR025110">
    <property type="entry name" value="AMP-bd_C"/>
</dbReference>
<feature type="domain" description="Ketosynthase family 3 (KS3)" evidence="15">
    <location>
        <begin position="2274"/>
        <end position="2686"/>
    </location>
</feature>
<evidence type="ECO:0000259" key="15">
    <source>
        <dbReference type="PROSITE" id="PS52004"/>
    </source>
</evidence>
<dbReference type="Gene3D" id="3.30.559.10">
    <property type="entry name" value="Chloramphenicol acetyltransferase-like domain"/>
    <property type="match status" value="1"/>
</dbReference>
<dbReference type="Proteomes" id="UP000035352">
    <property type="component" value="Chromosome"/>
</dbReference>
<dbReference type="Pfam" id="PF13193">
    <property type="entry name" value="AMP-binding_C"/>
    <property type="match status" value="1"/>
</dbReference>
<evidence type="ECO:0000256" key="9">
    <source>
        <dbReference type="ARBA" id="ARBA00023054"/>
    </source>
</evidence>
<keyword evidence="6" id="KW-0597">Phosphoprotein</keyword>
<feature type="domain" description="PKS/mFAS DH" evidence="16">
    <location>
        <begin position="2868"/>
        <end position="3151"/>
    </location>
</feature>
<dbReference type="SUPFAM" id="SSF53335">
    <property type="entry name" value="S-adenosyl-L-methionine-dependent methyltransferases"/>
    <property type="match status" value="1"/>
</dbReference>
<dbReference type="Pfam" id="PF22621">
    <property type="entry name" value="CurL-like_PKS_C"/>
    <property type="match status" value="1"/>
</dbReference>
<dbReference type="FunFam" id="3.40.47.10:FF:000019">
    <property type="entry name" value="Polyketide synthase type I"/>
    <property type="match status" value="1"/>
</dbReference>
<keyword evidence="8" id="KW-0677">Repeat</keyword>
<evidence type="ECO:0000256" key="11">
    <source>
        <dbReference type="ARBA" id="ARBA00054155"/>
    </source>
</evidence>
<dbReference type="SUPFAM" id="SSF52777">
    <property type="entry name" value="CoA-dependent acyltransferases"/>
    <property type="match status" value="2"/>
</dbReference>
<dbReference type="CDD" id="cd00833">
    <property type="entry name" value="PKS"/>
    <property type="match status" value="2"/>
</dbReference>
<dbReference type="Gene3D" id="2.30.38.10">
    <property type="entry name" value="Luciferase, Domain 3"/>
    <property type="match status" value="1"/>
</dbReference>
<evidence type="ECO:0000256" key="4">
    <source>
        <dbReference type="ARBA" id="ARBA00022450"/>
    </source>
</evidence>
<dbReference type="SMART" id="SM01294">
    <property type="entry name" value="PKS_PP_betabranch"/>
    <property type="match status" value="1"/>
</dbReference>
<dbReference type="EMBL" id="CP011371">
    <property type="protein sequence ID" value="AKJ29422.1"/>
    <property type="molecule type" value="Genomic_DNA"/>
</dbReference>
<dbReference type="SMART" id="SM00822">
    <property type="entry name" value="PKS_KR"/>
    <property type="match status" value="1"/>
</dbReference>
<dbReference type="KEGG" id="pbh:AAW51_2731"/>
<feature type="region of interest" description="N-terminal hotdog fold" evidence="12">
    <location>
        <begin position="2868"/>
        <end position="2991"/>
    </location>
</feature>
<dbReference type="Pfam" id="PF08659">
    <property type="entry name" value="KR"/>
    <property type="match status" value="1"/>
</dbReference>
<keyword evidence="18" id="KW-1185">Reference proteome</keyword>
<proteinExistence type="predicted"/>
<dbReference type="CDD" id="cd08953">
    <property type="entry name" value="KR_2_SDR_x"/>
    <property type="match status" value="1"/>
</dbReference>
<reference evidence="17 18" key="1">
    <citation type="submission" date="2015-05" db="EMBL/GenBank/DDBJ databases">
        <authorList>
            <person name="Tang B."/>
            <person name="Yu Y."/>
        </authorList>
    </citation>
    <scope>NUCLEOTIDE SEQUENCE [LARGE SCALE GENOMIC DNA]</scope>
    <source>
        <strain evidence="17 18">DSM 7029</strain>
    </source>
</reference>
<evidence type="ECO:0000256" key="1">
    <source>
        <dbReference type="ARBA" id="ARBA00001957"/>
    </source>
</evidence>
<dbReference type="Gene3D" id="3.40.50.150">
    <property type="entry name" value="Vaccinia Virus protein VP39"/>
    <property type="match status" value="1"/>
</dbReference>
<evidence type="ECO:0000313" key="17">
    <source>
        <dbReference type="EMBL" id="AKJ29422.1"/>
    </source>
</evidence>
<dbReference type="InterPro" id="IPR049900">
    <property type="entry name" value="PKS_mFAS_DH"/>
</dbReference>
<dbReference type="FunFam" id="3.40.50.12780:FF:000012">
    <property type="entry name" value="Non-ribosomal peptide synthetase"/>
    <property type="match status" value="1"/>
</dbReference>
<dbReference type="InterPro" id="IPR036291">
    <property type="entry name" value="NAD(P)-bd_dom_sf"/>
</dbReference>
<dbReference type="InterPro" id="IPR018201">
    <property type="entry name" value="Ketoacyl_synth_AS"/>
</dbReference>
<dbReference type="CDD" id="cd12116">
    <property type="entry name" value="A_NRPS_Ta1_like"/>
    <property type="match status" value="1"/>
</dbReference>
<protein>
    <submittedName>
        <fullName evidence="17">Malonyl CoA-acyl carrier protein transacylase</fullName>
    </submittedName>
</protein>
<dbReference type="Gene3D" id="3.10.129.110">
    <property type="entry name" value="Polyketide synthase dehydratase"/>
    <property type="match status" value="1"/>
</dbReference>
<dbReference type="InterPro" id="IPR000873">
    <property type="entry name" value="AMP-dep_synth/lig_dom"/>
</dbReference>
<dbReference type="OrthoDB" id="9036177at2"/>
<dbReference type="InterPro" id="IPR045851">
    <property type="entry name" value="AMP-bd_C_sf"/>
</dbReference>
<dbReference type="PATRIC" id="fig|413882.6.peg.2850"/>
<feature type="domain" description="Ketosynthase family 3 (KS3)" evidence="15">
    <location>
        <begin position="1105"/>
        <end position="1537"/>
    </location>
</feature>
<dbReference type="InterPro" id="IPR049552">
    <property type="entry name" value="PKS_DH_N"/>
</dbReference>
<dbReference type="Gene3D" id="1.10.1240.100">
    <property type="match status" value="2"/>
</dbReference>
<dbReference type="InterPro" id="IPR001242">
    <property type="entry name" value="Condensation_dom"/>
</dbReference>
<dbReference type="InterPro" id="IPR029063">
    <property type="entry name" value="SAM-dependent_MTases_sf"/>
</dbReference>
<dbReference type="InterPro" id="IPR020845">
    <property type="entry name" value="AMP-binding_CS"/>
</dbReference>
<dbReference type="InterPro" id="IPR057326">
    <property type="entry name" value="KR_dom"/>
</dbReference>
<evidence type="ECO:0000256" key="3">
    <source>
        <dbReference type="ARBA" id="ARBA00004792"/>
    </source>
</evidence>
<dbReference type="GO" id="GO:0004315">
    <property type="term" value="F:3-oxoacyl-[acyl-carrier-protein] synthase activity"/>
    <property type="evidence" value="ECO:0007669"/>
    <property type="project" value="InterPro"/>
</dbReference>
<dbReference type="Gene3D" id="3.40.50.720">
    <property type="entry name" value="NAD(P)-binding Rossmann-like Domain"/>
    <property type="match status" value="1"/>
</dbReference>
<dbReference type="Pfam" id="PF00109">
    <property type="entry name" value="ketoacyl-synt"/>
    <property type="match status" value="2"/>
</dbReference>
<comment type="pathway">
    <text evidence="3">Antibiotic biosynthesis.</text>
</comment>
<dbReference type="SMART" id="SM00825">
    <property type="entry name" value="PKS_KS"/>
    <property type="match status" value="2"/>
</dbReference>
<keyword evidence="10" id="KW-0511">Multifunctional enzyme</keyword>
<dbReference type="InterPro" id="IPR036736">
    <property type="entry name" value="ACP-like_sf"/>
</dbReference>
<dbReference type="GO" id="GO:0006633">
    <property type="term" value="P:fatty acid biosynthetic process"/>
    <property type="evidence" value="ECO:0007669"/>
    <property type="project" value="InterPro"/>
</dbReference>
<dbReference type="InterPro" id="IPR042104">
    <property type="entry name" value="PKS_dehydratase_sf"/>
</dbReference>
<dbReference type="PROSITE" id="PS00012">
    <property type="entry name" value="PHOSPHOPANTETHEINE"/>
    <property type="match status" value="1"/>
</dbReference>
<evidence type="ECO:0000256" key="5">
    <source>
        <dbReference type="ARBA" id="ARBA00022490"/>
    </source>
</evidence>
<dbReference type="Pfam" id="PF14765">
    <property type="entry name" value="PS-DH"/>
    <property type="match status" value="1"/>
</dbReference>
<dbReference type="SMART" id="SM00823">
    <property type="entry name" value="PKS_PP"/>
    <property type="match status" value="2"/>
</dbReference>
<evidence type="ECO:0000313" key="18">
    <source>
        <dbReference type="Proteomes" id="UP000035352"/>
    </source>
</evidence>
<feature type="compositionally biased region" description="Basic and acidic residues" evidence="13">
    <location>
        <begin position="2793"/>
        <end position="2804"/>
    </location>
</feature>
<dbReference type="Pfam" id="PF00668">
    <property type="entry name" value="Condensation"/>
    <property type="match status" value="1"/>
</dbReference>
<dbReference type="SUPFAM" id="SSF53901">
    <property type="entry name" value="Thiolase-like"/>
    <property type="match status" value="2"/>
</dbReference>
<dbReference type="SMART" id="SM00826">
    <property type="entry name" value="PKS_DH"/>
    <property type="match status" value="1"/>
</dbReference>
<dbReference type="PROSITE" id="PS00606">
    <property type="entry name" value="KS3_1"/>
    <property type="match status" value="1"/>
</dbReference>
<dbReference type="InterPro" id="IPR013217">
    <property type="entry name" value="Methyltransf_12"/>
</dbReference>
<dbReference type="InterPro" id="IPR009081">
    <property type="entry name" value="PP-bd_ACP"/>
</dbReference>
<dbReference type="PROSITE" id="PS50075">
    <property type="entry name" value="CARRIER"/>
    <property type="match status" value="2"/>
</dbReference>
<dbReference type="SUPFAM" id="SSF56801">
    <property type="entry name" value="Acetyl-CoA synthetase-like"/>
    <property type="match status" value="1"/>
</dbReference>
<dbReference type="InterPro" id="IPR020807">
    <property type="entry name" value="PKS_DH"/>
</dbReference>
<dbReference type="Gene3D" id="3.40.47.10">
    <property type="match status" value="2"/>
</dbReference>
<dbReference type="InterPro" id="IPR050091">
    <property type="entry name" value="PKS_NRPS_Biosynth_Enz"/>
</dbReference>
<dbReference type="GO" id="GO:0009403">
    <property type="term" value="P:toxin biosynthetic process"/>
    <property type="evidence" value="ECO:0007669"/>
    <property type="project" value="UniProtKB-ARBA"/>
</dbReference>
<dbReference type="Pfam" id="PF08242">
    <property type="entry name" value="Methyltransf_12"/>
    <property type="match status" value="1"/>
</dbReference>
<dbReference type="Pfam" id="PF02801">
    <property type="entry name" value="Ketoacyl-synt_C"/>
    <property type="match status" value="2"/>
</dbReference>
<dbReference type="FunFam" id="3.40.50.980:FF:000001">
    <property type="entry name" value="Non-ribosomal peptide synthetase"/>
    <property type="match status" value="1"/>
</dbReference>
<organism evidence="17 18">
    <name type="scientific">Caldimonas brevitalea</name>
    <dbReference type="NCBI Taxonomy" id="413882"/>
    <lineage>
        <taxon>Bacteria</taxon>
        <taxon>Pseudomonadati</taxon>
        <taxon>Pseudomonadota</taxon>
        <taxon>Betaproteobacteria</taxon>
        <taxon>Burkholderiales</taxon>
        <taxon>Sphaerotilaceae</taxon>
        <taxon>Caldimonas</taxon>
    </lineage>
</organism>
<evidence type="ECO:0000256" key="7">
    <source>
        <dbReference type="ARBA" id="ARBA00022679"/>
    </source>
</evidence>
<dbReference type="PROSITE" id="PS52019">
    <property type="entry name" value="PKS_MFAS_DH"/>
    <property type="match status" value="1"/>
</dbReference>
<dbReference type="GO" id="GO:0005886">
    <property type="term" value="C:plasma membrane"/>
    <property type="evidence" value="ECO:0007669"/>
    <property type="project" value="TreeGrafter"/>
</dbReference>
<dbReference type="Gene3D" id="3.30.300.30">
    <property type="match status" value="1"/>
</dbReference>
<dbReference type="InterPro" id="IPR049551">
    <property type="entry name" value="PKS_DH_C"/>
</dbReference>
<dbReference type="Gene3D" id="3.40.50.980">
    <property type="match status" value="2"/>
</dbReference>
<dbReference type="InterPro" id="IPR020841">
    <property type="entry name" value="PKS_Beta-ketoAc_synthase_dom"/>
</dbReference>
<feature type="active site" description="Proton donor; for dehydratase activity" evidence="12">
    <location>
        <position position="3064"/>
    </location>
</feature>
<dbReference type="SUPFAM" id="SSF51735">
    <property type="entry name" value="NAD(P)-binding Rossmann-fold domains"/>
    <property type="match status" value="2"/>
</dbReference>
<evidence type="ECO:0000256" key="2">
    <source>
        <dbReference type="ARBA" id="ARBA00004496"/>
    </source>
</evidence>
<keyword evidence="7" id="KW-0808">Transferase</keyword>
<keyword evidence="9" id="KW-0175">Coiled coil</keyword>
<feature type="region of interest" description="Disordered" evidence="13">
    <location>
        <begin position="2783"/>
        <end position="2804"/>
    </location>
</feature>
<dbReference type="PROSITE" id="PS52004">
    <property type="entry name" value="KS3_2"/>
    <property type="match status" value="2"/>
</dbReference>
<dbReference type="Pfam" id="PF22336">
    <property type="entry name" value="RhiE-like_linker"/>
    <property type="match status" value="1"/>
</dbReference>
<dbReference type="InterPro" id="IPR014031">
    <property type="entry name" value="Ketoacyl_synth_C"/>
</dbReference>
<feature type="active site" description="Proton acceptor; for dehydratase activity" evidence="12">
    <location>
        <position position="2898"/>
    </location>
</feature>
<dbReference type="GO" id="GO:0005737">
    <property type="term" value="C:cytoplasm"/>
    <property type="evidence" value="ECO:0007669"/>
    <property type="project" value="UniProtKB-SubCell"/>
</dbReference>
<dbReference type="Pfam" id="PF00501">
    <property type="entry name" value="AMP-binding"/>
    <property type="match status" value="1"/>
</dbReference>
<comment type="function">
    <text evidence="11">Involved in production of the polyketide antibiotic thailandamide.</text>
</comment>
<dbReference type="PANTHER" id="PTHR43775:SF37">
    <property type="entry name" value="SI:DKEY-61P9.11"/>
    <property type="match status" value="1"/>
</dbReference>
<dbReference type="InterPro" id="IPR010071">
    <property type="entry name" value="AA_adenyl_dom"/>
</dbReference>
<evidence type="ECO:0000256" key="10">
    <source>
        <dbReference type="ARBA" id="ARBA00023268"/>
    </source>
</evidence>
<dbReference type="Pfam" id="PF00550">
    <property type="entry name" value="PP-binding"/>
    <property type="match status" value="2"/>
</dbReference>
<evidence type="ECO:0000259" key="16">
    <source>
        <dbReference type="PROSITE" id="PS52019"/>
    </source>
</evidence>
<accession>A0A0G3BJ74</accession>
<dbReference type="PANTHER" id="PTHR43775">
    <property type="entry name" value="FATTY ACID SYNTHASE"/>
    <property type="match status" value="1"/>
</dbReference>
<dbReference type="NCBIfam" id="TIGR01733">
    <property type="entry name" value="AA-adenyl-dom"/>
    <property type="match status" value="1"/>
</dbReference>
<dbReference type="STRING" id="413882.AAW51_2731"/>
<dbReference type="InterPro" id="IPR006162">
    <property type="entry name" value="Ppantetheine_attach_site"/>
</dbReference>
<dbReference type="Gene3D" id="1.10.1200.10">
    <property type="entry name" value="ACP-like"/>
    <property type="match status" value="2"/>
</dbReference>